<dbReference type="InterPro" id="IPR022926">
    <property type="entry name" value="NH(3)-dep_NAD(+)_synth"/>
</dbReference>
<evidence type="ECO:0000256" key="1">
    <source>
        <dbReference type="ARBA" id="ARBA00005859"/>
    </source>
</evidence>
<evidence type="ECO:0000256" key="10">
    <source>
        <dbReference type="RuleBase" id="RU003812"/>
    </source>
</evidence>
<evidence type="ECO:0000313" key="13">
    <source>
        <dbReference type="Proteomes" id="UP001348492"/>
    </source>
</evidence>
<evidence type="ECO:0000256" key="6">
    <source>
        <dbReference type="ARBA" id="ARBA00022842"/>
    </source>
</evidence>
<dbReference type="EMBL" id="CP117523">
    <property type="protein sequence ID" value="WWD85209.1"/>
    <property type="molecule type" value="Genomic_DNA"/>
</dbReference>
<dbReference type="EC" id="6.3.1.5" evidence="8 10"/>
<name>A0ABZ2EZA4_9FIRM</name>
<evidence type="ECO:0000256" key="9">
    <source>
        <dbReference type="RuleBase" id="RU003811"/>
    </source>
</evidence>
<keyword evidence="5 8" id="KW-0067">ATP-binding</keyword>
<evidence type="ECO:0000256" key="5">
    <source>
        <dbReference type="ARBA" id="ARBA00022840"/>
    </source>
</evidence>
<feature type="binding site" description="in other chain" evidence="8">
    <location>
        <position position="136"/>
    </location>
    <ligand>
        <name>deamido-NAD(+)</name>
        <dbReference type="ChEBI" id="CHEBI:58437"/>
        <note>ligand shared between two neighboring subunits</note>
    </ligand>
</feature>
<feature type="binding site" description="in other chain" evidence="8">
    <location>
        <position position="169"/>
    </location>
    <ligand>
        <name>deamido-NAD(+)</name>
        <dbReference type="ChEBI" id="CHEBI:58437"/>
        <note>ligand shared between two neighboring subunits</note>
    </ligand>
</feature>
<keyword evidence="3 8" id="KW-0479">Metal-binding</keyword>
<feature type="binding site" evidence="8">
    <location>
        <position position="156"/>
    </location>
    <ligand>
        <name>ATP</name>
        <dbReference type="ChEBI" id="CHEBI:30616"/>
    </ligand>
</feature>
<dbReference type="Gene3D" id="3.40.50.620">
    <property type="entry name" value="HUPs"/>
    <property type="match status" value="1"/>
</dbReference>
<feature type="binding site" evidence="8">
    <location>
        <begin position="45"/>
        <end position="52"/>
    </location>
    <ligand>
        <name>ATP</name>
        <dbReference type="ChEBI" id="CHEBI:30616"/>
    </ligand>
</feature>
<dbReference type="CDD" id="cd00553">
    <property type="entry name" value="NAD_synthase"/>
    <property type="match status" value="1"/>
</dbReference>
<dbReference type="NCBIfam" id="TIGR00552">
    <property type="entry name" value="nadE"/>
    <property type="match status" value="1"/>
</dbReference>
<reference evidence="12 13" key="1">
    <citation type="journal article" date="2023" name="PLoS ONE">
        <title>Genome-based metabolic and phylogenomic analysis of three Terrisporobacter species.</title>
        <authorList>
            <person name="Boer T."/>
            <person name="Bengelsdorf F.R."/>
            <person name="Bomeke M."/>
            <person name="Daniel R."/>
            <person name="Poehlein A."/>
        </authorList>
    </citation>
    <scope>NUCLEOTIDE SEQUENCE [LARGE SCALE GENOMIC DNA]</scope>
    <source>
        <strain evidence="12 13">DSM 1288</strain>
    </source>
</reference>
<dbReference type="GO" id="GO:0008795">
    <property type="term" value="F:NAD+ synthase activity"/>
    <property type="evidence" value="ECO:0007669"/>
    <property type="project" value="UniProtKB-EC"/>
</dbReference>
<comment type="similarity">
    <text evidence="1 8 9">Belongs to the NAD synthetase family.</text>
</comment>
<dbReference type="SUPFAM" id="SSF52402">
    <property type="entry name" value="Adenine nucleotide alpha hydrolases-like"/>
    <property type="match status" value="1"/>
</dbReference>
<evidence type="ECO:0000256" key="2">
    <source>
        <dbReference type="ARBA" id="ARBA00022598"/>
    </source>
</evidence>
<dbReference type="InterPro" id="IPR014729">
    <property type="entry name" value="Rossmann-like_a/b/a_fold"/>
</dbReference>
<feature type="binding site" evidence="8">
    <location>
        <position position="207"/>
    </location>
    <ligand>
        <name>ATP</name>
        <dbReference type="ChEBI" id="CHEBI:30616"/>
    </ligand>
</feature>
<evidence type="ECO:0000256" key="7">
    <source>
        <dbReference type="ARBA" id="ARBA00023027"/>
    </source>
</evidence>
<keyword evidence="6 8" id="KW-0460">Magnesium</keyword>
<feature type="binding site" evidence="8">
    <location>
        <position position="51"/>
    </location>
    <ligand>
        <name>Mg(2+)</name>
        <dbReference type="ChEBI" id="CHEBI:18420"/>
    </ligand>
</feature>
<feature type="domain" description="NAD/GMP synthase" evidence="11">
    <location>
        <begin position="23"/>
        <end position="259"/>
    </location>
</feature>
<keyword evidence="4 8" id="KW-0547">Nucleotide-binding</keyword>
<comment type="pathway">
    <text evidence="8">Cofactor biosynthesis; NAD(+) biosynthesis; NAD(+) from deamido-NAD(+) (ammonia route): step 1/1.</text>
</comment>
<accession>A0ABZ2EZA4</accession>
<organism evidence="12 13">
    <name type="scientific">Terrisporobacter glycolicus ATCC 14880 = DSM 1288</name>
    <dbReference type="NCBI Taxonomy" id="1121315"/>
    <lineage>
        <taxon>Bacteria</taxon>
        <taxon>Bacillati</taxon>
        <taxon>Bacillota</taxon>
        <taxon>Clostridia</taxon>
        <taxon>Peptostreptococcales</taxon>
        <taxon>Peptostreptococcaceae</taxon>
        <taxon>Terrisporobacter</taxon>
    </lineage>
</organism>
<dbReference type="HAMAP" id="MF_00193">
    <property type="entry name" value="NadE_ammonia_dep"/>
    <property type="match status" value="1"/>
</dbReference>
<comment type="subunit">
    <text evidence="8">Homodimer.</text>
</comment>
<dbReference type="Pfam" id="PF02540">
    <property type="entry name" value="NAD_synthase"/>
    <property type="match status" value="1"/>
</dbReference>
<keyword evidence="7 8" id="KW-0520">NAD</keyword>
<dbReference type="Proteomes" id="UP001348492">
    <property type="component" value="Chromosome"/>
</dbReference>
<protein>
    <recommendedName>
        <fullName evidence="8 10">NH(3)-dependent NAD(+) synthetase</fullName>
        <ecNumber evidence="8 10">6.3.1.5</ecNumber>
    </recommendedName>
</protein>
<dbReference type="InterPro" id="IPR022310">
    <property type="entry name" value="NAD/GMP_synthase"/>
</dbReference>
<dbReference type="PANTHER" id="PTHR23090:SF9">
    <property type="entry name" value="GLUTAMINE-DEPENDENT NAD(+) SYNTHETASE"/>
    <property type="match status" value="1"/>
</dbReference>
<comment type="function">
    <text evidence="8">Catalyzes the ATP-dependent amidation of deamido-NAD to form NAD. Uses ammonia as a nitrogen source.</text>
</comment>
<proteinExistence type="inferred from homology"/>
<evidence type="ECO:0000259" key="11">
    <source>
        <dbReference type="Pfam" id="PF02540"/>
    </source>
</evidence>
<evidence type="ECO:0000313" key="12">
    <source>
        <dbReference type="EMBL" id="WWD85209.1"/>
    </source>
</evidence>
<dbReference type="PANTHER" id="PTHR23090">
    <property type="entry name" value="NH 3 /GLUTAMINE-DEPENDENT NAD + SYNTHETASE"/>
    <property type="match status" value="1"/>
</dbReference>
<feature type="binding site" description="in other chain" evidence="8">
    <location>
        <begin position="255"/>
        <end position="256"/>
    </location>
    <ligand>
        <name>deamido-NAD(+)</name>
        <dbReference type="ChEBI" id="CHEBI:58437"/>
        <note>ligand shared between two neighboring subunits</note>
    </ligand>
</feature>
<evidence type="ECO:0000256" key="4">
    <source>
        <dbReference type="ARBA" id="ARBA00022741"/>
    </source>
</evidence>
<sequence>MYAIIDLKMFSERGKIMNRSEKIKKTVEWLREKVKEANCKGLVVGVSGGIDSAVVANLIKRACPDNSIGVIMSINSNPKDREDALKVINGCGIDYIDIDLTEPQMTIRNVALNALKEKNLFNPDGERTADSNLRARVRMCTLYTVANDLGYLVVGTDNAAEVHTGYFTKYGDGGVDLVPLANLTKAEVYEWAKELGIHEDVINKAPSAGLWEGQTDENEMGTTYNMIDKVVEGKRDEVPQKDLEIIDRLHRISEHKRQVAPKPPIFD</sequence>
<keyword evidence="2 8" id="KW-0436">Ligase</keyword>
<feature type="binding site" evidence="8">
    <location>
        <position position="161"/>
    </location>
    <ligand>
        <name>Mg(2+)</name>
        <dbReference type="ChEBI" id="CHEBI:18420"/>
    </ligand>
</feature>
<evidence type="ECO:0000256" key="8">
    <source>
        <dbReference type="HAMAP-Rule" id="MF_00193"/>
    </source>
</evidence>
<comment type="catalytic activity">
    <reaction evidence="8 10">
        <text>deamido-NAD(+) + NH4(+) + ATP = AMP + diphosphate + NAD(+) + H(+)</text>
        <dbReference type="Rhea" id="RHEA:21188"/>
        <dbReference type="ChEBI" id="CHEBI:15378"/>
        <dbReference type="ChEBI" id="CHEBI:28938"/>
        <dbReference type="ChEBI" id="CHEBI:30616"/>
        <dbReference type="ChEBI" id="CHEBI:33019"/>
        <dbReference type="ChEBI" id="CHEBI:57540"/>
        <dbReference type="ChEBI" id="CHEBI:58437"/>
        <dbReference type="ChEBI" id="CHEBI:456215"/>
        <dbReference type="EC" id="6.3.1.5"/>
    </reaction>
</comment>
<feature type="binding site" evidence="8">
    <location>
        <position position="176"/>
    </location>
    <ligand>
        <name>deamido-NAD(+)</name>
        <dbReference type="ChEBI" id="CHEBI:58437"/>
        <note>ligand shared between two neighboring subunits</note>
    </ligand>
</feature>
<evidence type="ECO:0000256" key="3">
    <source>
        <dbReference type="ARBA" id="ARBA00022723"/>
    </source>
</evidence>
<keyword evidence="13" id="KW-1185">Reference proteome</keyword>
<feature type="binding site" evidence="8">
    <location>
        <position position="185"/>
    </location>
    <ligand>
        <name>ATP</name>
        <dbReference type="ChEBI" id="CHEBI:30616"/>
    </ligand>
</feature>
<gene>
    <name evidence="8 12" type="primary">nadE</name>
    <name evidence="12" type="ORF">TEGL_36630</name>
</gene>
<dbReference type="InterPro" id="IPR003694">
    <property type="entry name" value="NAD_synthase"/>
</dbReference>